<feature type="transmembrane region" description="Helical" evidence="8">
    <location>
        <begin position="81"/>
        <end position="98"/>
    </location>
</feature>
<evidence type="ECO:0000256" key="7">
    <source>
        <dbReference type="ARBA" id="ARBA00023136"/>
    </source>
</evidence>
<name>A0A1H0QBK8_9BACT</name>
<evidence type="ECO:0000256" key="4">
    <source>
        <dbReference type="ARBA" id="ARBA00022475"/>
    </source>
</evidence>
<comment type="similarity">
    <text evidence="2 8">Belongs to the 4-toluene sulfonate uptake permease (TSUP) (TC 2.A.102) family.</text>
</comment>
<dbReference type="STRING" id="91360.SAMN05660330_01935"/>
<evidence type="ECO:0000256" key="3">
    <source>
        <dbReference type="ARBA" id="ARBA00022448"/>
    </source>
</evidence>
<protein>
    <recommendedName>
        <fullName evidence="8">Probable membrane transporter protein</fullName>
    </recommendedName>
</protein>
<feature type="transmembrane region" description="Helical" evidence="8">
    <location>
        <begin position="104"/>
        <end position="122"/>
    </location>
</feature>
<dbReference type="Pfam" id="PF01925">
    <property type="entry name" value="TauE"/>
    <property type="match status" value="1"/>
</dbReference>
<feature type="transmembrane region" description="Helical" evidence="8">
    <location>
        <begin position="12"/>
        <end position="41"/>
    </location>
</feature>
<feature type="transmembrane region" description="Helical" evidence="8">
    <location>
        <begin position="234"/>
        <end position="255"/>
    </location>
</feature>
<dbReference type="PANTHER" id="PTHR30269:SF0">
    <property type="entry name" value="MEMBRANE TRANSPORTER PROTEIN YFCA-RELATED"/>
    <property type="match status" value="1"/>
</dbReference>
<sequence length="257" mass="27369">MEPLGFSLEIICFLFGASLVAGFIDTLAGGGGLITLPALIMSGIPPLFALGTNKLQGTMGTATATLMMFRKRAVRWDDVKFHMLFAFIGAALGTAAVQLVDAELLSLVIPVVLVVIAVYFLLFPQRSVVSSEPRMGRKLYRSLVVPAVGWYDGMFGPGTGSFFALAGVALRGLRLVESTAVAKTLNFATNIASLLVFLLGGKVVWLAGLVMMGGQVCGAWLGSRFLFRINPLHLRYLVVAMCLGMLAKYLVSLVASS</sequence>
<dbReference type="Proteomes" id="UP000199073">
    <property type="component" value="Unassembled WGS sequence"/>
</dbReference>
<evidence type="ECO:0000256" key="6">
    <source>
        <dbReference type="ARBA" id="ARBA00022989"/>
    </source>
</evidence>
<proteinExistence type="inferred from homology"/>
<gene>
    <name evidence="9" type="ORF">SAMN05660330_01935</name>
</gene>
<dbReference type="EMBL" id="FNJI01000011">
    <property type="protein sequence ID" value="SDP14751.1"/>
    <property type="molecule type" value="Genomic_DNA"/>
</dbReference>
<dbReference type="AlphaFoldDB" id="A0A1H0QBK8"/>
<dbReference type="GO" id="GO:0005886">
    <property type="term" value="C:plasma membrane"/>
    <property type="evidence" value="ECO:0007669"/>
    <property type="project" value="UniProtKB-SubCell"/>
</dbReference>
<evidence type="ECO:0000313" key="9">
    <source>
        <dbReference type="EMBL" id="SDP14751.1"/>
    </source>
</evidence>
<keyword evidence="5 8" id="KW-0812">Transmembrane</keyword>
<evidence type="ECO:0000256" key="5">
    <source>
        <dbReference type="ARBA" id="ARBA00022692"/>
    </source>
</evidence>
<dbReference type="PANTHER" id="PTHR30269">
    <property type="entry name" value="TRANSMEMBRANE PROTEIN YFCA"/>
    <property type="match status" value="1"/>
</dbReference>
<keyword evidence="3" id="KW-0813">Transport</keyword>
<keyword evidence="4 8" id="KW-1003">Cell membrane</keyword>
<evidence type="ECO:0000256" key="2">
    <source>
        <dbReference type="ARBA" id="ARBA00009142"/>
    </source>
</evidence>
<evidence type="ECO:0000256" key="1">
    <source>
        <dbReference type="ARBA" id="ARBA00004651"/>
    </source>
</evidence>
<feature type="transmembrane region" description="Helical" evidence="8">
    <location>
        <begin position="143"/>
        <end position="170"/>
    </location>
</feature>
<evidence type="ECO:0000313" key="10">
    <source>
        <dbReference type="Proteomes" id="UP000199073"/>
    </source>
</evidence>
<dbReference type="OrthoDB" id="554695at2"/>
<dbReference type="RefSeq" id="WP_092222229.1">
    <property type="nucleotide sequence ID" value="NZ_FNJI01000011.1"/>
</dbReference>
<keyword evidence="7 8" id="KW-0472">Membrane</keyword>
<dbReference type="InterPro" id="IPR052017">
    <property type="entry name" value="TSUP"/>
</dbReference>
<evidence type="ECO:0000256" key="8">
    <source>
        <dbReference type="RuleBase" id="RU363041"/>
    </source>
</evidence>
<dbReference type="InterPro" id="IPR002781">
    <property type="entry name" value="TM_pro_TauE-like"/>
</dbReference>
<comment type="subcellular location">
    <subcellularLocation>
        <location evidence="1 8">Cell membrane</location>
        <topology evidence="1 8">Multi-pass membrane protein</topology>
    </subcellularLocation>
</comment>
<keyword evidence="6 8" id="KW-1133">Transmembrane helix</keyword>
<keyword evidence="10" id="KW-1185">Reference proteome</keyword>
<accession>A0A1H0QBK8</accession>
<reference evidence="9 10" key="1">
    <citation type="submission" date="2016-10" db="EMBL/GenBank/DDBJ databases">
        <authorList>
            <person name="de Groot N.N."/>
        </authorList>
    </citation>
    <scope>NUCLEOTIDE SEQUENCE [LARGE SCALE GENOMIC DNA]</scope>
    <source>
        <strain evidence="9 10">DSM 12130</strain>
    </source>
</reference>
<organism evidence="9 10">
    <name type="scientific">Desulforhopalus singaporensis</name>
    <dbReference type="NCBI Taxonomy" id="91360"/>
    <lineage>
        <taxon>Bacteria</taxon>
        <taxon>Pseudomonadati</taxon>
        <taxon>Thermodesulfobacteriota</taxon>
        <taxon>Desulfobulbia</taxon>
        <taxon>Desulfobulbales</taxon>
        <taxon>Desulfocapsaceae</taxon>
        <taxon>Desulforhopalus</taxon>
    </lineage>
</organism>